<sequence length="450" mass="49905">MKKATILVIDGGGRGAVLVDKYCQSRHVTQVLAVPGNDLMKKLSQKPVNIFPKIKTTDILSIIKICQSEKVDLVDVVQDDAVAKGVVDALQNEGIRVFGPTKAASQIEWDKAWARNFMKKFKIPAPEFKICKSSQEGIDFIKSQKRGEWFIKTSGLAAGKGALYAKDNHQAIQKINQMKDFGKAGQTYLIEKCLVGEEFSSFAIVDGSNFVLLGHAQDHKPVFDGDLGPNTGGMGCSSPPMAITKKIEKQIKNIFKKTTEGLVKIGRSYRGILYLGGMIDKNGMVYVIEFNARWGDPEAQVIIPSIKNDFYELANQVLDGGIKKIKIKKDNSYRIAVTAASRGYPSDYSKVIGKQIFGLDHLLNQFTSSRHPERSEGSYKIFGAGVKIHNSKYLVNGGRLFYVTTAGKNVAQARKIAYNALSLVNVESDNLHYRTDIGWRDLERFYGKTF</sequence>
<dbReference type="PANTHER" id="PTHR43472:SF1">
    <property type="entry name" value="PHOSPHORIBOSYLAMINE--GLYCINE LIGASE, CHLOROPLASTIC"/>
    <property type="match status" value="1"/>
</dbReference>
<dbReference type="GO" id="GO:0009113">
    <property type="term" value="P:purine nucleobase biosynthetic process"/>
    <property type="evidence" value="ECO:0007669"/>
    <property type="project" value="InterPro"/>
</dbReference>
<dbReference type="UniPathway" id="UPA00074">
    <property type="reaction ID" value="UER00125"/>
</dbReference>
<evidence type="ECO:0000313" key="13">
    <source>
        <dbReference type="Proteomes" id="UP000034893"/>
    </source>
</evidence>
<dbReference type="InterPro" id="IPR000115">
    <property type="entry name" value="PRibGlycinamide_synth"/>
</dbReference>
<evidence type="ECO:0000256" key="5">
    <source>
        <dbReference type="ARBA" id="ARBA00022755"/>
    </source>
</evidence>
<dbReference type="Gene3D" id="3.30.1490.20">
    <property type="entry name" value="ATP-grasp fold, A domain"/>
    <property type="match status" value="1"/>
</dbReference>
<protein>
    <recommendedName>
        <fullName evidence="2">phosphoribosylamine--glycine ligase</fullName>
        <ecNumber evidence="2">6.3.4.13</ecNumber>
    </recommendedName>
    <alternativeName>
        <fullName evidence="8">Glycinamide ribonucleotide synthetase</fullName>
    </alternativeName>
    <alternativeName>
        <fullName evidence="9">Phosphoribosylglycinamide synthetase</fullName>
    </alternativeName>
</protein>
<dbReference type="InterPro" id="IPR011054">
    <property type="entry name" value="Rudment_hybrid_motif"/>
</dbReference>
<dbReference type="PATRIC" id="fig|1618414.3.peg.159"/>
<reference evidence="12 13" key="1">
    <citation type="journal article" date="2015" name="Nature">
        <title>rRNA introns, odd ribosomes, and small enigmatic genomes across a large radiation of phyla.</title>
        <authorList>
            <person name="Brown C.T."/>
            <person name="Hug L.A."/>
            <person name="Thomas B.C."/>
            <person name="Sharon I."/>
            <person name="Castelle C.J."/>
            <person name="Singh A."/>
            <person name="Wilkins M.J."/>
            <person name="Williams K.H."/>
            <person name="Banfield J.F."/>
        </authorList>
    </citation>
    <scope>NUCLEOTIDE SEQUENCE [LARGE SCALE GENOMIC DNA]</scope>
</reference>
<comment type="pathway">
    <text evidence="1">Purine metabolism; IMP biosynthesis via de novo pathway; N(1)-(5-phospho-D-ribosyl)glycinamide from 5-phospho-alpha-D-ribose 1-diphosphate: step 2/2.</text>
</comment>
<evidence type="ECO:0000259" key="11">
    <source>
        <dbReference type="PROSITE" id="PS50975"/>
    </source>
</evidence>
<dbReference type="GO" id="GO:0006189">
    <property type="term" value="P:'de novo' IMP biosynthetic process"/>
    <property type="evidence" value="ECO:0007669"/>
    <property type="project" value="UniProtKB-UniPathway"/>
</dbReference>
<dbReference type="PROSITE" id="PS50975">
    <property type="entry name" value="ATP_GRASP"/>
    <property type="match status" value="1"/>
</dbReference>
<dbReference type="InterPro" id="IPR016185">
    <property type="entry name" value="PreATP-grasp_dom_sf"/>
</dbReference>
<dbReference type="InterPro" id="IPR013815">
    <property type="entry name" value="ATP_grasp_subdomain_1"/>
</dbReference>
<dbReference type="GO" id="GO:0005524">
    <property type="term" value="F:ATP binding"/>
    <property type="evidence" value="ECO:0007669"/>
    <property type="project" value="UniProtKB-UniRule"/>
</dbReference>
<evidence type="ECO:0000256" key="8">
    <source>
        <dbReference type="ARBA" id="ARBA00042242"/>
    </source>
</evidence>
<dbReference type="InterPro" id="IPR020561">
    <property type="entry name" value="PRibGlycinamid_synth_ATP-grasp"/>
</dbReference>
<dbReference type="SUPFAM" id="SSF51246">
    <property type="entry name" value="Rudiment single hybrid motif"/>
    <property type="match status" value="1"/>
</dbReference>
<organism evidence="12 13">
    <name type="scientific">Candidatus Curtissbacteria bacterium GW2011_GWC2_38_9</name>
    <dbReference type="NCBI Taxonomy" id="1618414"/>
    <lineage>
        <taxon>Bacteria</taxon>
        <taxon>Candidatus Curtissiibacteriota</taxon>
    </lineage>
</organism>
<name>A0A0G0LDG0_9BACT</name>
<comment type="caution">
    <text evidence="12">The sequence shown here is derived from an EMBL/GenBank/DDBJ whole genome shotgun (WGS) entry which is preliminary data.</text>
</comment>
<dbReference type="SUPFAM" id="SSF52440">
    <property type="entry name" value="PreATP-grasp domain"/>
    <property type="match status" value="1"/>
</dbReference>
<accession>A0A0G0LDG0</accession>
<keyword evidence="5" id="KW-0658">Purine biosynthesis</keyword>
<gene>
    <name evidence="12" type="ORF">UT12_C0005G0011</name>
</gene>
<evidence type="ECO:0000256" key="1">
    <source>
        <dbReference type="ARBA" id="ARBA00005174"/>
    </source>
</evidence>
<dbReference type="SMART" id="SM01210">
    <property type="entry name" value="GARS_C"/>
    <property type="match status" value="1"/>
</dbReference>
<dbReference type="Gene3D" id="3.40.50.20">
    <property type="match status" value="1"/>
</dbReference>
<evidence type="ECO:0000256" key="2">
    <source>
        <dbReference type="ARBA" id="ARBA00013255"/>
    </source>
</evidence>
<evidence type="ECO:0000256" key="7">
    <source>
        <dbReference type="ARBA" id="ARBA00038345"/>
    </source>
</evidence>
<evidence type="ECO:0000256" key="10">
    <source>
        <dbReference type="PROSITE-ProRule" id="PRU00409"/>
    </source>
</evidence>
<dbReference type="InterPro" id="IPR011761">
    <property type="entry name" value="ATP-grasp"/>
</dbReference>
<dbReference type="GO" id="GO:0046872">
    <property type="term" value="F:metal ion binding"/>
    <property type="evidence" value="ECO:0007669"/>
    <property type="project" value="InterPro"/>
</dbReference>
<dbReference type="NCBIfam" id="TIGR00877">
    <property type="entry name" value="purD"/>
    <property type="match status" value="1"/>
</dbReference>
<dbReference type="EC" id="6.3.4.13" evidence="2"/>
<proteinExistence type="inferred from homology"/>
<evidence type="ECO:0000256" key="3">
    <source>
        <dbReference type="ARBA" id="ARBA00022598"/>
    </source>
</evidence>
<dbReference type="PANTHER" id="PTHR43472">
    <property type="entry name" value="PHOSPHORIBOSYLAMINE--GLYCINE LIGASE"/>
    <property type="match status" value="1"/>
</dbReference>
<dbReference type="SUPFAM" id="SSF56059">
    <property type="entry name" value="Glutathione synthetase ATP-binding domain-like"/>
    <property type="match status" value="1"/>
</dbReference>
<dbReference type="Pfam" id="PF02844">
    <property type="entry name" value="GARS_N"/>
    <property type="match status" value="1"/>
</dbReference>
<keyword evidence="4 10" id="KW-0547">Nucleotide-binding</keyword>
<feature type="domain" description="ATP-grasp" evidence="11">
    <location>
        <begin position="115"/>
        <end position="319"/>
    </location>
</feature>
<dbReference type="InterPro" id="IPR020562">
    <property type="entry name" value="PRibGlycinamide_synth_N"/>
</dbReference>
<dbReference type="SMART" id="SM01209">
    <property type="entry name" value="GARS_A"/>
    <property type="match status" value="1"/>
</dbReference>
<evidence type="ECO:0000256" key="4">
    <source>
        <dbReference type="ARBA" id="ARBA00022741"/>
    </source>
</evidence>
<keyword evidence="3 12" id="KW-0436">Ligase</keyword>
<dbReference type="Pfam" id="PF01071">
    <property type="entry name" value="GARS_A"/>
    <property type="match status" value="1"/>
</dbReference>
<dbReference type="GO" id="GO:0004637">
    <property type="term" value="F:phosphoribosylamine-glycine ligase activity"/>
    <property type="evidence" value="ECO:0007669"/>
    <property type="project" value="UniProtKB-EC"/>
</dbReference>
<dbReference type="InterPro" id="IPR037123">
    <property type="entry name" value="PRibGlycinamide_synth_C_sf"/>
</dbReference>
<dbReference type="EMBL" id="LBVP01000005">
    <property type="protein sequence ID" value="KKQ89943.1"/>
    <property type="molecule type" value="Genomic_DNA"/>
</dbReference>
<dbReference type="Gene3D" id="3.30.470.20">
    <property type="entry name" value="ATP-grasp fold, B domain"/>
    <property type="match status" value="1"/>
</dbReference>
<keyword evidence="6 10" id="KW-0067">ATP-binding</keyword>
<evidence type="ECO:0000313" key="12">
    <source>
        <dbReference type="EMBL" id="KKQ89943.1"/>
    </source>
</evidence>
<evidence type="ECO:0000256" key="6">
    <source>
        <dbReference type="ARBA" id="ARBA00022840"/>
    </source>
</evidence>
<dbReference type="Proteomes" id="UP000034893">
    <property type="component" value="Unassembled WGS sequence"/>
</dbReference>
<comment type="similarity">
    <text evidence="7">Belongs to the GARS family.</text>
</comment>
<dbReference type="InterPro" id="IPR020560">
    <property type="entry name" value="PRibGlycinamide_synth_C-dom"/>
</dbReference>
<dbReference type="AlphaFoldDB" id="A0A0G0LDG0"/>
<evidence type="ECO:0000256" key="9">
    <source>
        <dbReference type="ARBA" id="ARBA00042864"/>
    </source>
</evidence>
<dbReference type="Pfam" id="PF02843">
    <property type="entry name" value="GARS_C"/>
    <property type="match status" value="1"/>
</dbReference>
<dbReference type="Gene3D" id="3.90.600.10">
    <property type="entry name" value="Phosphoribosylglycinamide synthetase, C-terminal domain"/>
    <property type="match status" value="1"/>
</dbReference>